<dbReference type="SUPFAM" id="SSF161098">
    <property type="entry name" value="MetI-like"/>
    <property type="match status" value="2"/>
</dbReference>
<feature type="transmembrane region" description="Helical" evidence="8">
    <location>
        <begin position="167"/>
        <end position="192"/>
    </location>
</feature>
<keyword evidence="2 8" id="KW-0813">Transport</keyword>
<feature type="domain" description="ABC transmembrane type-1" evidence="9">
    <location>
        <begin position="59"/>
        <end position="246"/>
    </location>
</feature>
<protein>
    <submittedName>
        <fullName evidence="10">Putative iron ABC transporter</fullName>
    </submittedName>
</protein>
<keyword evidence="7 8" id="KW-0472">Membrane</keyword>
<evidence type="ECO:0000313" key="10">
    <source>
        <dbReference type="EMBL" id="ABM71762.1"/>
    </source>
</evidence>
<evidence type="ECO:0000256" key="3">
    <source>
        <dbReference type="ARBA" id="ARBA00022475"/>
    </source>
</evidence>
<dbReference type="Gene3D" id="1.10.3720.10">
    <property type="entry name" value="MetI-like"/>
    <property type="match status" value="2"/>
</dbReference>
<reference evidence="10 11" key="1">
    <citation type="journal article" date="2007" name="PLoS Genet.">
        <title>Patterns and implications of gene gain and loss in the evolution of Prochlorococcus.</title>
        <authorList>
            <person name="Kettler G.C."/>
            <person name="Martiny A.C."/>
            <person name="Huang K."/>
            <person name="Zucker J."/>
            <person name="Coleman M.L."/>
            <person name="Rodrigue S."/>
            <person name="Chen F."/>
            <person name="Lapidus A."/>
            <person name="Ferriera S."/>
            <person name="Johnson J."/>
            <person name="Steglich C."/>
            <person name="Church G.M."/>
            <person name="Richardson P."/>
            <person name="Chisholm S.W."/>
        </authorList>
    </citation>
    <scope>NUCLEOTIDE SEQUENCE [LARGE SCALE GENOMIC DNA]</scope>
    <source>
        <strain evidence="10 11">MIT 9515</strain>
    </source>
</reference>
<feature type="transmembrane region" description="Helical" evidence="8">
    <location>
        <begin position="229"/>
        <end position="245"/>
    </location>
</feature>
<dbReference type="InterPro" id="IPR000515">
    <property type="entry name" value="MetI-like"/>
</dbReference>
<dbReference type="GeneID" id="60201658"/>
<dbReference type="Proteomes" id="UP000001589">
    <property type="component" value="Chromosome"/>
</dbReference>
<keyword evidence="6 8" id="KW-1133">Transmembrane helix</keyword>
<dbReference type="RefSeq" id="WP_011819869.1">
    <property type="nucleotide sequence ID" value="NC_008817.1"/>
</dbReference>
<sequence>MKIIIKHTKKLLTYLKPLDIASLIVAVVVIIPIFNFLIEGIGYVLGGNFSLGFSGRKEIFGTLKLLILTSFFGGGLGTLNGWLLSNCEFRLRKNLRIFQLIPLATPAYLITAVLQDLGSILGYQITGLWWGVLILSITTYPYVFILANESFNKFGVNQINASRGLGIGPWGSFFKIALPMALPALTTGISLMCMEVMNELGTVELLNIPSISKGITENWIIEGNPKSDIGLSLVALLIVFALILFEKFSRKKTKRWSENPASLDSLGWELRGYRSYLAVLVTLFPPLFSIGLPFSWFLLNIDQLKKGFTTELLSLTLRTVSLGIIAALLTLFFSLIFTLANRQSKSLLTKFITFPAGIGYAIPGTVLAISLITISNTKFHFIALCLLIWGYIVRFLTISKGTLDSGFERISPSLDEAAKGLGSNWLDVIKKIHLPLLKGPIFVGSLLVFVDTIKELPITFILRPFDFDTLSVRIYQYAGDERMAEALLPALFITIVGLIASSTLIPSLEKKN</sequence>
<dbReference type="KEGG" id="pmc:P9515_05531"/>
<feature type="transmembrane region" description="Helical" evidence="8">
    <location>
        <begin position="20"/>
        <end position="45"/>
    </location>
</feature>
<dbReference type="PANTHER" id="PTHR43357">
    <property type="entry name" value="INNER MEMBRANE ABC TRANSPORTER PERMEASE PROTEIN YDCV"/>
    <property type="match status" value="1"/>
</dbReference>
<feature type="transmembrane region" description="Helical" evidence="8">
    <location>
        <begin position="97"/>
        <end position="115"/>
    </location>
</feature>
<dbReference type="PROSITE" id="PS50928">
    <property type="entry name" value="ABC_TM1"/>
    <property type="match status" value="2"/>
</dbReference>
<comment type="subcellular location">
    <subcellularLocation>
        <location evidence="1">Cell inner membrane</location>
        <topology evidence="1">Multi-pass membrane protein</topology>
    </subcellularLocation>
    <subcellularLocation>
        <location evidence="8">Cell membrane</location>
        <topology evidence="8">Multi-pass membrane protein</topology>
    </subcellularLocation>
</comment>
<dbReference type="PANTHER" id="PTHR43357:SF3">
    <property type="entry name" value="FE(3+)-TRANSPORT SYSTEM PERMEASE PROTEIN FBPB 2"/>
    <property type="match status" value="1"/>
</dbReference>
<dbReference type="STRING" id="167542.P9515_05531"/>
<dbReference type="InterPro" id="IPR035906">
    <property type="entry name" value="MetI-like_sf"/>
</dbReference>
<feature type="transmembrane region" description="Helical" evidence="8">
    <location>
        <begin position="127"/>
        <end position="147"/>
    </location>
</feature>
<evidence type="ECO:0000256" key="1">
    <source>
        <dbReference type="ARBA" id="ARBA00004429"/>
    </source>
</evidence>
<name>A2BVF1_PROM5</name>
<dbReference type="GO" id="GO:0005886">
    <property type="term" value="C:plasma membrane"/>
    <property type="evidence" value="ECO:0007669"/>
    <property type="project" value="UniProtKB-SubCell"/>
</dbReference>
<dbReference type="Pfam" id="PF00528">
    <property type="entry name" value="BPD_transp_1"/>
    <property type="match status" value="2"/>
</dbReference>
<evidence type="ECO:0000256" key="7">
    <source>
        <dbReference type="ARBA" id="ARBA00023136"/>
    </source>
</evidence>
<gene>
    <name evidence="10" type="primary">thiP</name>
    <name evidence="10" type="ordered locus">P9515_05531</name>
</gene>
<feature type="transmembrane region" description="Helical" evidence="8">
    <location>
        <begin position="276"/>
        <end position="299"/>
    </location>
</feature>
<dbReference type="GO" id="GO:0055085">
    <property type="term" value="P:transmembrane transport"/>
    <property type="evidence" value="ECO:0007669"/>
    <property type="project" value="InterPro"/>
</dbReference>
<evidence type="ECO:0000259" key="9">
    <source>
        <dbReference type="PROSITE" id="PS50928"/>
    </source>
</evidence>
<comment type="similarity">
    <text evidence="8">Belongs to the binding-protein-dependent transport system permease family.</text>
</comment>
<dbReference type="eggNOG" id="COG1178">
    <property type="taxonomic scope" value="Bacteria"/>
</dbReference>
<keyword evidence="4" id="KW-0997">Cell inner membrane</keyword>
<feature type="domain" description="ABC transmembrane type-1" evidence="9">
    <location>
        <begin position="316"/>
        <end position="504"/>
    </location>
</feature>
<feature type="transmembrane region" description="Helical" evidence="8">
    <location>
        <begin position="486"/>
        <end position="505"/>
    </location>
</feature>
<evidence type="ECO:0000256" key="5">
    <source>
        <dbReference type="ARBA" id="ARBA00022692"/>
    </source>
</evidence>
<dbReference type="EMBL" id="CP000552">
    <property type="protein sequence ID" value="ABM71762.1"/>
    <property type="molecule type" value="Genomic_DNA"/>
</dbReference>
<evidence type="ECO:0000256" key="4">
    <source>
        <dbReference type="ARBA" id="ARBA00022519"/>
    </source>
</evidence>
<keyword evidence="5 8" id="KW-0812">Transmembrane</keyword>
<evidence type="ECO:0000256" key="8">
    <source>
        <dbReference type="RuleBase" id="RU363032"/>
    </source>
</evidence>
<organism evidence="10 11">
    <name type="scientific">Prochlorococcus marinus (strain MIT 9515)</name>
    <dbReference type="NCBI Taxonomy" id="167542"/>
    <lineage>
        <taxon>Bacteria</taxon>
        <taxon>Bacillati</taxon>
        <taxon>Cyanobacteriota</taxon>
        <taxon>Cyanophyceae</taxon>
        <taxon>Synechococcales</taxon>
        <taxon>Prochlorococcaceae</taxon>
        <taxon>Prochlorococcus</taxon>
    </lineage>
</organism>
<feature type="transmembrane region" description="Helical" evidence="8">
    <location>
        <begin position="379"/>
        <end position="397"/>
    </location>
</feature>
<keyword evidence="3" id="KW-1003">Cell membrane</keyword>
<dbReference type="CDD" id="cd06261">
    <property type="entry name" value="TM_PBP2"/>
    <property type="match status" value="2"/>
</dbReference>
<dbReference type="AlphaFoldDB" id="A2BVF1"/>
<feature type="transmembrane region" description="Helical" evidence="8">
    <location>
        <begin position="319"/>
        <end position="339"/>
    </location>
</feature>
<accession>A2BVF1</accession>
<proteinExistence type="inferred from homology"/>
<feature type="transmembrane region" description="Helical" evidence="8">
    <location>
        <begin position="351"/>
        <end position="373"/>
    </location>
</feature>
<evidence type="ECO:0000256" key="6">
    <source>
        <dbReference type="ARBA" id="ARBA00022989"/>
    </source>
</evidence>
<evidence type="ECO:0000313" key="11">
    <source>
        <dbReference type="Proteomes" id="UP000001589"/>
    </source>
</evidence>
<dbReference type="HOGENOM" id="CLU_021838_0_2_3"/>
<evidence type="ECO:0000256" key="2">
    <source>
        <dbReference type="ARBA" id="ARBA00022448"/>
    </source>
</evidence>
<feature type="transmembrane region" description="Helical" evidence="8">
    <location>
        <begin position="65"/>
        <end position="85"/>
    </location>
</feature>
<dbReference type="OrthoDB" id="9776648at2"/>